<accession>A0A498CLH2</accession>
<organism evidence="1 2">
    <name type="scientific">Anaerotruncus massiliensis</name>
    <name type="common">ex Liu et al. 2021</name>
    <dbReference type="NCBI Taxonomy" id="2321404"/>
    <lineage>
        <taxon>Bacteria</taxon>
        <taxon>Bacillati</taxon>
        <taxon>Bacillota</taxon>
        <taxon>Clostridia</taxon>
        <taxon>Eubacteriales</taxon>
        <taxon>Oscillospiraceae</taxon>
        <taxon>Anaerotruncus</taxon>
    </lineage>
</organism>
<reference evidence="1 2" key="1">
    <citation type="submission" date="2018-10" db="EMBL/GenBank/DDBJ databases">
        <title>Anaerotruncus faecis sp. nov., isolated from human feces.</title>
        <authorList>
            <person name="Wang Y.-J."/>
        </authorList>
    </citation>
    <scope>NUCLEOTIDE SEQUENCE [LARGE SCALE GENOMIC DNA]</scope>
    <source>
        <strain evidence="1 2">22A2-44</strain>
    </source>
</reference>
<dbReference type="EMBL" id="RCHT01000036">
    <property type="protein sequence ID" value="RLL08123.1"/>
    <property type="molecule type" value="Genomic_DNA"/>
</dbReference>
<dbReference type="Proteomes" id="UP000276301">
    <property type="component" value="Unassembled WGS sequence"/>
</dbReference>
<gene>
    <name evidence="1" type="ORF">D4A47_12480</name>
</gene>
<evidence type="ECO:0000313" key="2">
    <source>
        <dbReference type="Proteomes" id="UP000276301"/>
    </source>
</evidence>
<dbReference type="RefSeq" id="WP_121587521.1">
    <property type="nucleotide sequence ID" value="NZ_RCHT01000036.1"/>
</dbReference>
<protein>
    <recommendedName>
        <fullName evidence="3">DUF2007 domain-containing protein</fullName>
    </recommendedName>
</protein>
<evidence type="ECO:0000313" key="1">
    <source>
        <dbReference type="EMBL" id="RLL08123.1"/>
    </source>
</evidence>
<name>A0A498CLH2_9FIRM</name>
<keyword evidence="2" id="KW-1185">Reference proteome</keyword>
<dbReference type="AlphaFoldDB" id="A0A498CLH2"/>
<sequence length="77" mass="8920">MFFWNRRELWMGTSMEEYARVTGLLRGAGIRYDFRTVDAARDARRSGSLGVDLAAAMTYYVYVRKDEFSRAAQLIGR</sequence>
<evidence type="ECO:0008006" key="3">
    <source>
        <dbReference type="Google" id="ProtNLM"/>
    </source>
</evidence>
<proteinExistence type="predicted"/>
<comment type="caution">
    <text evidence="1">The sequence shown here is derived from an EMBL/GenBank/DDBJ whole genome shotgun (WGS) entry which is preliminary data.</text>
</comment>